<evidence type="ECO:0000313" key="3">
    <source>
        <dbReference type="EMBL" id="CAG9854455.1"/>
    </source>
</evidence>
<dbReference type="Pfam" id="PF14874">
    <property type="entry name" value="PapD-like"/>
    <property type="match status" value="1"/>
</dbReference>
<name>A0A9N9XJP2_PHYSR</name>
<dbReference type="Gene3D" id="2.60.40.10">
    <property type="entry name" value="Immunoglobulins"/>
    <property type="match status" value="2"/>
</dbReference>
<dbReference type="OrthoDB" id="6612278at2759"/>
<organism evidence="3 4">
    <name type="scientific">Phyllotreta striolata</name>
    <name type="common">Striped flea beetle</name>
    <name type="synonym">Crioceris striolata</name>
    <dbReference type="NCBI Taxonomy" id="444603"/>
    <lineage>
        <taxon>Eukaryota</taxon>
        <taxon>Metazoa</taxon>
        <taxon>Ecdysozoa</taxon>
        <taxon>Arthropoda</taxon>
        <taxon>Hexapoda</taxon>
        <taxon>Insecta</taxon>
        <taxon>Pterygota</taxon>
        <taxon>Neoptera</taxon>
        <taxon>Endopterygota</taxon>
        <taxon>Coleoptera</taxon>
        <taxon>Polyphaga</taxon>
        <taxon>Cucujiformia</taxon>
        <taxon>Chrysomeloidea</taxon>
        <taxon>Chrysomelidae</taxon>
        <taxon>Galerucinae</taxon>
        <taxon>Alticini</taxon>
        <taxon>Phyllotreta</taxon>
    </lineage>
</organism>
<gene>
    <name evidence="3" type="ORF">PHYEVI_LOCUS917</name>
</gene>
<reference evidence="3" key="1">
    <citation type="submission" date="2022-01" db="EMBL/GenBank/DDBJ databases">
        <authorList>
            <person name="King R."/>
        </authorList>
    </citation>
    <scope>NUCLEOTIDE SEQUENCE</scope>
</reference>
<dbReference type="InterPro" id="IPR013783">
    <property type="entry name" value="Ig-like_fold"/>
</dbReference>
<dbReference type="InterPro" id="IPR056310">
    <property type="entry name" value="Ig-CFAP74_4th"/>
</dbReference>
<feature type="domain" description="CFAP74 third Ig-like" evidence="1">
    <location>
        <begin position="624"/>
        <end position="737"/>
    </location>
</feature>
<proteinExistence type="predicted"/>
<protein>
    <submittedName>
        <fullName evidence="3">Uncharacterized protein</fullName>
    </submittedName>
</protein>
<dbReference type="PANTHER" id="PTHR22538:SF0">
    <property type="entry name" value="CILIA- AND FLAGELLA-ASSOCIATED PROTEIN 74"/>
    <property type="match status" value="1"/>
</dbReference>
<evidence type="ECO:0000259" key="1">
    <source>
        <dbReference type="Pfam" id="PF24778"/>
    </source>
</evidence>
<dbReference type="EMBL" id="OU900094">
    <property type="protein sequence ID" value="CAG9854455.1"/>
    <property type="molecule type" value="Genomic_DNA"/>
</dbReference>
<dbReference type="InterPro" id="IPR056307">
    <property type="entry name" value="Ig-CFAP74_3rd"/>
</dbReference>
<accession>A0A9N9XJP2</accession>
<keyword evidence="4" id="KW-1185">Reference proteome</keyword>
<dbReference type="Proteomes" id="UP001153712">
    <property type="component" value="Chromosome 1"/>
</dbReference>
<dbReference type="Pfam" id="PF24778">
    <property type="entry name" value="Ig-CFAP74_3rd"/>
    <property type="match status" value="1"/>
</dbReference>
<sequence>MYTDCVINYIQGKAQEEVLEDAFEEWKADQAKRQEDLIEFIDDFIESDEYKDYLAFKSRTVKTDAATQYSKTDAHERAKKRKQPEKLYPLTLHSKKMFAFIRKFNKYLENSKNKEALQKQLRGIQIIKDKIEDLKRYTVLYAEDIRERKEREFCELLDEFGETFQIDWSKLVSKDRRTKERMVSLSVALRSRCLDRKRAYAKIAKKIAEELRKEKLQRRAFVYKVEKDEWIVDDLEIVGVGIKPAETKVSSTKTAVPVKITQSDVDKNDWSVLSSTMLFPEDVRNTSVISTSSAAQKLKKTASKKIIELVTPIPQVTNTRKKLTENFSQITDLIQQFKDFDEMLENKYLSSQSNRVQPYKTDECFLCKPAAIIFSNYDEGKECRKTLRIQNVSFETRKFRLSKITSDNPYVLPLFNVEPVLQIQKVAPGRTVIAFVRFLPKVETCFYEAKIEFVSFDRPTQTHQQFSVEIKCVPKMIEFTISTNDLYFGRIPLWQKKSGFRTITLANRGHLPCRAIIKKIADPLDDEEQEEASYNELEPSYTNIVIREIIEELLDHMSDSFAFESTCVHLPKETSRTVKVQMKNFSHVGHYFEKHVVEVYNGDHNIIGTRDILLHGEVVGHFICTKQDEVDFGFCIINSAYQTQLDIENKSSSTQTVVIKYPSALADYVKTSVSNVFLPAKSTRSVWIKLFPKKKITSCPYFKPEYSILEFPLQLCVPSNQFSNVAPVKVMTYAIVTNCTDVSVTPAASEMAKMDPDGVLLDLGECTVYETVTADLVVENKTLTPQIYGFLDLPKCLTITPNYGFGLIMSGAKKILKLHFHPDYQDLLKKFNEDKSDDFTLKFKINLVTLFNVRLVTKPIDPKVLRRLIMIMLNEIRHCENQQLIEDILYCRQTIKIELYPDSEYTPYVNSLSMTSQNLTMLQFEQEHGEDFEEYHYPSEVNLSEFINSSITVQSKVVQPWLRTSVQYVEFPDVPYSSYSMADFELRAFNRKFPEETCVVRKRDNRLPAFEAWFKITSDNDDIRVEPSCGILRNGETRRIFIIVQPTVSEDVVADFAKSIKYAEIYAMKMEQFETSRRSDKFKKSKTLTKKFKGGSLLSTDRETSISEAKIHISDSQLQLSPEEYFPAEMCYWRSLQPFVVNSKLTCHVSYECKNACRANDRLHVDVVYKVVRPDFILNNVTSQRIDFGNVILGTKGVQHVMVQNIKYDPITIKLSQLDPTGPFRVAYIKNFKIPPECHLKIPIYFEPTQQDKQIEEYLEISSGKTVIPLVINGTGVAYDLEFVPQFTVCRMTEATPKACDECSIKVNNNSEGPVTLKFDKILEIEEKLPPNDSSEKISGDDIVANNSAVKRDKYFKRFSSELTEFEYTSFVDFNKSTEKFFDVLAESSTITIPANSCVTVNIGFGNEATLLEKKDIKKKTKPKMEGKLPADRTQYHVAKYNVYMDKTFIKDFIFIGILKLNEV</sequence>
<evidence type="ECO:0000259" key="2">
    <source>
        <dbReference type="Pfam" id="PF24798"/>
    </source>
</evidence>
<dbReference type="PANTHER" id="PTHR22538">
    <property type="entry name" value="CILIA- AND FLAGELLA-ASSOCIATED PROTEIN 74"/>
    <property type="match status" value="1"/>
</dbReference>
<feature type="domain" description="CFAP74 fourth Ig-like" evidence="2">
    <location>
        <begin position="761"/>
        <end position="826"/>
    </location>
</feature>
<dbReference type="Pfam" id="PF24798">
    <property type="entry name" value="Ig-CFAP74_4th"/>
    <property type="match status" value="1"/>
</dbReference>
<evidence type="ECO:0000313" key="4">
    <source>
        <dbReference type="Proteomes" id="UP001153712"/>
    </source>
</evidence>